<proteinExistence type="predicted"/>
<evidence type="ECO:0000313" key="2">
    <source>
        <dbReference type="Proteomes" id="UP001164250"/>
    </source>
</evidence>
<accession>A0ACC1C742</accession>
<organism evidence="1 2">
    <name type="scientific">Pistacia atlantica</name>
    <dbReference type="NCBI Taxonomy" id="434234"/>
    <lineage>
        <taxon>Eukaryota</taxon>
        <taxon>Viridiplantae</taxon>
        <taxon>Streptophyta</taxon>
        <taxon>Embryophyta</taxon>
        <taxon>Tracheophyta</taxon>
        <taxon>Spermatophyta</taxon>
        <taxon>Magnoliopsida</taxon>
        <taxon>eudicotyledons</taxon>
        <taxon>Gunneridae</taxon>
        <taxon>Pentapetalae</taxon>
        <taxon>rosids</taxon>
        <taxon>malvids</taxon>
        <taxon>Sapindales</taxon>
        <taxon>Anacardiaceae</taxon>
        <taxon>Pistacia</taxon>
    </lineage>
</organism>
<name>A0ACC1C742_9ROSI</name>
<evidence type="ECO:0000313" key="1">
    <source>
        <dbReference type="EMBL" id="KAJ0111375.1"/>
    </source>
</evidence>
<sequence length="657" mass="71005">MKKQVFSSVLVVCFLFLVINCFIVEAQTCKASGNIRGKKPPPGQCNQENNSDCCKQGKMYPIYKCSPPVSGRTKATLTLNSFEKDGDGGAPSECDNKYHSDNDPVVALSTGWYNGGSRCLKYINIYGNGNSVKAKVVDECDSTMGCDSDHDYQPPCPYNIVDASKAVWKALGVPEDNWGGLDITCVEAGETCKPSGKIKGKKPPPGKCNKDNGSECCKEGKYYTTYKCSPPVVTSDRTKGFLTLNGFEEHGDGGGPSECDKKYHSNDDPIVALSTGWYNKGSRCLNYINIYGNGKSVKAKVVDECSSEKGCDDPHDYQPPCDNNIVDASKAVWEALGVPENQRGGMDIYCSDLQGQWQDKRKNPPPGQCNQQNDSDCCKQGKMYPIYKCSPPVSGRTKATLTLNSFEKNGDGGAPSECDNKYHSDNDPVVALSTGCVKAKVVDECDSTMGCDSDHDYQPPCPYNIVDASKAVWKALGVPEDNWGGLDITCVEAGTCKPSGKIKGKKPPPGQCDTGNDSECCKEGKYYTTYKCSPTSSSSGRTKATLTINSFEEHGDGGGKSECDNKYHSDDDPVVALSTGWYNGGSRCLKHINIHGNGKSVKAKVVDECDSTRGCDSDHDYQPPCPNNIVDASKAVWEALGVPGKDRGEMDIYWSDA</sequence>
<gene>
    <name evidence="1" type="ORF">Patl1_00423</name>
</gene>
<dbReference type="EMBL" id="CM047897">
    <property type="protein sequence ID" value="KAJ0111375.1"/>
    <property type="molecule type" value="Genomic_DNA"/>
</dbReference>
<dbReference type="Proteomes" id="UP001164250">
    <property type="component" value="Chromosome 1"/>
</dbReference>
<comment type="caution">
    <text evidence="1">The sequence shown here is derived from an EMBL/GenBank/DDBJ whole genome shotgun (WGS) entry which is preliminary data.</text>
</comment>
<keyword evidence="2" id="KW-1185">Reference proteome</keyword>
<protein>
    <submittedName>
        <fullName evidence="1">Uncharacterized protein</fullName>
    </submittedName>
</protein>
<reference evidence="2" key="1">
    <citation type="journal article" date="2023" name="G3 (Bethesda)">
        <title>Genome assembly and association tests identify interacting loci associated with vigor, precocity, and sex in interspecific pistachio rootstocks.</title>
        <authorList>
            <person name="Palmer W."/>
            <person name="Jacygrad E."/>
            <person name="Sagayaradj S."/>
            <person name="Cavanaugh K."/>
            <person name="Han R."/>
            <person name="Bertier L."/>
            <person name="Beede B."/>
            <person name="Kafkas S."/>
            <person name="Golino D."/>
            <person name="Preece J."/>
            <person name="Michelmore R."/>
        </authorList>
    </citation>
    <scope>NUCLEOTIDE SEQUENCE [LARGE SCALE GENOMIC DNA]</scope>
</reference>